<dbReference type="AlphaFoldDB" id="U5DFR8"/>
<dbReference type="Proteomes" id="UP000016960">
    <property type="component" value="Unassembled WGS sequence"/>
</dbReference>
<organism evidence="1 2">
    <name type="scientific">Rubidibacter lacunae KORDI 51-2</name>
    <dbReference type="NCBI Taxonomy" id="582515"/>
    <lineage>
        <taxon>Bacteria</taxon>
        <taxon>Bacillati</taxon>
        <taxon>Cyanobacteriota</taxon>
        <taxon>Cyanophyceae</taxon>
        <taxon>Oscillatoriophycideae</taxon>
        <taxon>Chroococcales</taxon>
        <taxon>Aphanothecaceae</taxon>
        <taxon>Rubidibacter</taxon>
    </lineage>
</organism>
<reference evidence="1 2" key="1">
    <citation type="submission" date="2013-05" db="EMBL/GenBank/DDBJ databases">
        <title>Draft genome sequence of Rubidibacter lacunae KORDI 51-2.</title>
        <authorList>
            <person name="Choi D.H."/>
            <person name="Noh J.H."/>
            <person name="Kwon K.-K."/>
            <person name="Lee J.-H."/>
            <person name="Ryu J.-Y."/>
        </authorList>
    </citation>
    <scope>NUCLEOTIDE SEQUENCE [LARGE SCALE GENOMIC DNA]</scope>
    <source>
        <strain evidence="1 2">KORDI 51-2</strain>
    </source>
</reference>
<dbReference type="EMBL" id="ASSJ01000081">
    <property type="protein sequence ID" value="ERN40092.1"/>
    <property type="molecule type" value="Genomic_DNA"/>
</dbReference>
<protein>
    <submittedName>
        <fullName evidence="1">Uncharacterized protein</fullName>
    </submittedName>
</protein>
<evidence type="ECO:0000313" key="1">
    <source>
        <dbReference type="EMBL" id="ERN40092.1"/>
    </source>
</evidence>
<comment type="caution">
    <text evidence="1">The sequence shown here is derived from an EMBL/GenBank/DDBJ whole genome shotgun (WGS) entry which is preliminary data.</text>
</comment>
<dbReference type="InParanoid" id="U5DFR8"/>
<gene>
    <name evidence="1" type="ORF">KR51_00033790</name>
</gene>
<proteinExistence type="predicted"/>
<evidence type="ECO:0000313" key="2">
    <source>
        <dbReference type="Proteomes" id="UP000016960"/>
    </source>
</evidence>
<name>U5DFR8_9CHRO</name>
<accession>U5DFR8</accession>
<keyword evidence="2" id="KW-1185">Reference proteome</keyword>
<sequence length="31" mass="3654">MPRRKPEPSKTDQLLNQLLQHYFGSEQILGE</sequence>